<feature type="chain" id="PRO_5037778101" description="YbjN domain-containing protein" evidence="1">
    <location>
        <begin position="24"/>
        <end position="157"/>
    </location>
</feature>
<comment type="caution">
    <text evidence="2">The sequence shown here is derived from an EMBL/GenBank/DDBJ whole genome shotgun (WGS) entry which is preliminary data.</text>
</comment>
<organism evidence="2 3">
    <name type="scientific">Cognatilysobacter bugurensis</name>
    <dbReference type="NCBI Taxonomy" id="543356"/>
    <lineage>
        <taxon>Bacteria</taxon>
        <taxon>Pseudomonadati</taxon>
        <taxon>Pseudomonadota</taxon>
        <taxon>Gammaproteobacteria</taxon>
        <taxon>Lysobacterales</taxon>
        <taxon>Lysobacteraceae</taxon>
        <taxon>Cognatilysobacter</taxon>
    </lineage>
</organism>
<protein>
    <recommendedName>
        <fullName evidence="4">YbjN domain-containing protein</fullName>
    </recommendedName>
</protein>
<name>A0A918T225_9GAMM</name>
<sequence>MRPTTVAALLFCLAGAVVPPAHADASIETRLKARGLQYEADEDGDYKLVYRYEKEGRTQLVFVSGSTEKVGGFIVREVFSPAARADRDGIDGGKALTLLADNRSNKLGAWELHGDTLVFVIKLPDNVDAMQLESALDIAAQSADEMEKELSGTTDAF</sequence>
<evidence type="ECO:0008006" key="4">
    <source>
        <dbReference type="Google" id="ProtNLM"/>
    </source>
</evidence>
<evidence type="ECO:0000313" key="3">
    <source>
        <dbReference type="Proteomes" id="UP000646426"/>
    </source>
</evidence>
<feature type="signal peptide" evidence="1">
    <location>
        <begin position="1"/>
        <end position="23"/>
    </location>
</feature>
<evidence type="ECO:0000256" key="1">
    <source>
        <dbReference type="SAM" id="SignalP"/>
    </source>
</evidence>
<keyword evidence="3" id="KW-1185">Reference proteome</keyword>
<dbReference type="AlphaFoldDB" id="A0A918T225"/>
<dbReference type="RefSeq" id="WP_189456397.1">
    <property type="nucleotide sequence ID" value="NZ_BMYD01000003.1"/>
</dbReference>
<reference evidence="2" key="1">
    <citation type="journal article" date="2014" name="Int. J. Syst. Evol. Microbiol.">
        <title>Complete genome sequence of Corynebacterium casei LMG S-19264T (=DSM 44701T), isolated from a smear-ripened cheese.</title>
        <authorList>
            <consortium name="US DOE Joint Genome Institute (JGI-PGF)"/>
            <person name="Walter F."/>
            <person name="Albersmeier A."/>
            <person name="Kalinowski J."/>
            <person name="Ruckert C."/>
        </authorList>
    </citation>
    <scope>NUCLEOTIDE SEQUENCE</scope>
    <source>
        <strain evidence="2">KCTC 23077</strain>
    </source>
</reference>
<evidence type="ECO:0000313" key="2">
    <source>
        <dbReference type="EMBL" id="GHA83207.1"/>
    </source>
</evidence>
<gene>
    <name evidence="2" type="ORF">GCM10007067_21650</name>
</gene>
<dbReference type="Proteomes" id="UP000646426">
    <property type="component" value="Unassembled WGS sequence"/>
</dbReference>
<keyword evidence="1" id="KW-0732">Signal</keyword>
<accession>A0A918T225</accession>
<dbReference type="EMBL" id="BMYD01000003">
    <property type="protein sequence ID" value="GHA83207.1"/>
    <property type="molecule type" value="Genomic_DNA"/>
</dbReference>
<reference evidence="2" key="2">
    <citation type="submission" date="2020-09" db="EMBL/GenBank/DDBJ databases">
        <authorList>
            <person name="Sun Q."/>
            <person name="Kim S."/>
        </authorList>
    </citation>
    <scope>NUCLEOTIDE SEQUENCE</scope>
    <source>
        <strain evidence="2">KCTC 23077</strain>
    </source>
</reference>
<proteinExistence type="predicted"/>